<dbReference type="InterPro" id="IPR001932">
    <property type="entry name" value="PPM-type_phosphatase-like_dom"/>
</dbReference>
<organism evidence="5 6">
    <name type="scientific">Solirubrobacter phytolaccae</name>
    <dbReference type="NCBI Taxonomy" id="1404360"/>
    <lineage>
        <taxon>Bacteria</taxon>
        <taxon>Bacillati</taxon>
        <taxon>Actinomycetota</taxon>
        <taxon>Thermoleophilia</taxon>
        <taxon>Solirubrobacterales</taxon>
        <taxon>Solirubrobacteraceae</taxon>
        <taxon>Solirubrobacter</taxon>
    </lineage>
</organism>
<accession>A0A9X3NGT1</accession>
<dbReference type="AlphaFoldDB" id="A0A9X3NGT1"/>
<keyword evidence="3" id="KW-0472">Membrane</keyword>
<evidence type="ECO:0000256" key="1">
    <source>
        <dbReference type="ARBA" id="ARBA00022801"/>
    </source>
</evidence>
<evidence type="ECO:0000259" key="4">
    <source>
        <dbReference type="SMART" id="SM00331"/>
    </source>
</evidence>
<dbReference type="Gene3D" id="3.30.450.40">
    <property type="match status" value="1"/>
</dbReference>
<dbReference type="GO" id="GO:0016791">
    <property type="term" value="F:phosphatase activity"/>
    <property type="evidence" value="ECO:0007669"/>
    <property type="project" value="TreeGrafter"/>
</dbReference>
<evidence type="ECO:0000313" key="5">
    <source>
        <dbReference type="EMBL" id="MDA0185079.1"/>
    </source>
</evidence>
<dbReference type="InterPro" id="IPR036457">
    <property type="entry name" value="PPM-type-like_dom_sf"/>
</dbReference>
<dbReference type="Pfam" id="PF07228">
    <property type="entry name" value="SpoIIE"/>
    <property type="match status" value="1"/>
</dbReference>
<dbReference type="EMBL" id="JAPDDP010000097">
    <property type="protein sequence ID" value="MDA0185079.1"/>
    <property type="molecule type" value="Genomic_DNA"/>
</dbReference>
<dbReference type="SMART" id="SM00331">
    <property type="entry name" value="PP2C_SIG"/>
    <property type="match status" value="1"/>
</dbReference>
<dbReference type="Proteomes" id="UP001147653">
    <property type="component" value="Unassembled WGS sequence"/>
</dbReference>
<name>A0A9X3NGT1_9ACTN</name>
<protein>
    <submittedName>
        <fullName evidence="5">SpoIIE family protein phosphatase</fullName>
    </submittedName>
</protein>
<feature type="transmembrane region" description="Helical" evidence="3">
    <location>
        <begin position="91"/>
        <end position="108"/>
    </location>
</feature>
<gene>
    <name evidence="5" type="ORF">OJ997_32545</name>
</gene>
<evidence type="ECO:0000256" key="3">
    <source>
        <dbReference type="SAM" id="Phobius"/>
    </source>
</evidence>
<keyword evidence="1" id="KW-0378">Hydrolase</keyword>
<dbReference type="SUPFAM" id="SSF55781">
    <property type="entry name" value="GAF domain-like"/>
    <property type="match status" value="1"/>
</dbReference>
<feature type="transmembrane region" description="Helical" evidence="3">
    <location>
        <begin position="64"/>
        <end position="79"/>
    </location>
</feature>
<dbReference type="PANTHER" id="PTHR43156:SF2">
    <property type="entry name" value="STAGE II SPORULATION PROTEIN E"/>
    <property type="match status" value="1"/>
</dbReference>
<keyword evidence="6" id="KW-1185">Reference proteome</keyword>
<keyword evidence="3" id="KW-1133">Transmembrane helix</keyword>
<dbReference type="SUPFAM" id="SSF81606">
    <property type="entry name" value="PP2C-like"/>
    <property type="match status" value="1"/>
</dbReference>
<proteinExistence type="predicted"/>
<feature type="region of interest" description="Disordered" evidence="2">
    <location>
        <begin position="482"/>
        <end position="501"/>
    </location>
</feature>
<feature type="domain" description="PPM-type phosphatase" evidence="4">
    <location>
        <begin position="257"/>
        <end position="476"/>
    </location>
</feature>
<sequence>MPYGGGRALDRSTSFWLALCGVWLVAVVGADTLLDRPDEPPVVLVGLLVGAPLLASIRLNARRTALVALIAIVTANVLWRANGMPIGTDSTARFAALVCGCAFGILAARRREQLQALSEELRLNAARAEFLAEATTLLVSSLDYRATLAQVARAAVPALVDRCVIDLAGDARVADLGAGAAASAITVPIVWQEREIGTIGFSTRPGSRRLTEDDHTVAVDLAARAARAIEHARINAERDHIARTLQASLLPPALPQAPGLELAARYRPARGGADVGGDFYDCFPLGDGEWVALVGDVQGKGVEAATVTSLIHHSLRTIAMQEHSPAGMLARLNEVVLRRREGCHNRFCTLALVKLRERPDGALDACVALGGHPQPLVRRANGAVDPVGIHGTLIGAIPDVHLHDVDFVLAPGETLLLFSDGVTEARGDEGMLGEAGLAALLAGVGGGTAEQTCEFVDLAVRSYPPGDDVALLAVRARVESAAWRSKQAPSGPRSSASKASS</sequence>
<reference evidence="5" key="1">
    <citation type="submission" date="2022-10" db="EMBL/GenBank/DDBJ databases">
        <title>The WGS of Solirubrobacter phytolaccae KCTC 29190.</title>
        <authorList>
            <person name="Jiang Z."/>
        </authorList>
    </citation>
    <scope>NUCLEOTIDE SEQUENCE</scope>
    <source>
        <strain evidence="5">KCTC 29190</strain>
    </source>
</reference>
<dbReference type="InterPro" id="IPR029016">
    <property type="entry name" value="GAF-like_dom_sf"/>
</dbReference>
<comment type="caution">
    <text evidence="5">The sequence shown here is derived from an EMBL/GenBank/DDBJ whole genome shotgun (WGS) entry which is preliminary data.</text>
</comment>
<dbReference type="PANTHER" id="PTHR43156">
    <property type="entry name" value="STAGE II SPORULATION PROTEIN E-RELATED"/>
    <property type="match status" value="1"/>
</dbReference>
<evidence type="ECO:0000313" key="6">
    <source>
        <dbReference type="Proteomes" id="UP001147653"/>
    </source>
</evidence>
<feature type="transmembrane region" description="Helical" evidence="3">
    <location>
        <begin position="40"/>
        <end position="57"/>
    </location>
</feature>
<feature type="compositionally biased region" description="Low complexity" evidence="2">
    <location>
        <begin position="488"/>
        <end position="501"/>
    </location>
</feature>
<keyword evidence="3" id="KW-0812">Transmembrane</keyword>
<dbReference type="RefSeq" id="WP_270029558.1">
    <property type="nucleotide sequence ID" value="NZ_JAPDDP010000097.1"/>
</dbReference>
<dbReference type="Gene3D" id="3.60.40.10">
    <property type="entry name" value="PPM-type phosphatase domain"/>
    <property type="match status" value="1"/>
</dbReference>
<evidence type="ECO:0000256" key="2">
    <source>
        <dbReference type="SAM" id="MobiDB-lite"/>
    </source>
</evidence>
<dbReference type="InterPro" id="IPR052016">
    <property type="entry name" value="Bact_Sigma-Reg"/>
</dbReference>